<accession>A0ACD3AIP8</accession>
<evidence type="ECO:0000313" key="1">
    <source>
        <dbReference type="EMBL" id="TFK65315.1"/>
    </source>
</evidence>
<name>A0ACD3AIP8_9AGAR</name>
<reference evidence="1 2" key="1">
    <citation type="journal article" date="2019" name="Nat. Ecol. Evol.">
        <title>Megaphylogeny resolves global patterns of mushroom evolution.</title>
        <authorList>
            <person name="Varga T."/>
            <person name="Krizsan K."/>
            <person name="Foldi C."/>
            <person name="Dima B."/>
            <person name="Sanchez-Garcia M."/>
            <person name="Sanchez-Ramirez S."/>
            <person name="Szollosi G.J."/>
            <person name="Szarkandi J.G."/>
            <person name="Papp V."/>
            <person name="Albert L."/>
            <person name="Andreopoulos W."/>
            <person name="Angelini C."/>
            <person name="Antonin V."/>
            <person name="Barry K.W."/>
            <person name="Bougher N.L."/>
            <person name="Buchanan P."/>
            <person name="Buyck B."/>
            <person name="Bense V."/>
            <person name="Catcheside P."/>
            <person name="Chovatia M."/>
            <person name="Cooper J."/>
            <person name="Damon W."/>
            <person name="Desjardin D."/>
            <person name="Finy P."/>
            <person name="Geml J."/>
            <person name="Haridas S."/>
            <person name="Hughes K."/>
            <person name="Justo A."/>
            <person name="Karasinski D."/>
            <person name="Kautmanova I."/>
            <person name="Kiss B."/>
            <person name="Kocsube S."/>
            <person name="Kotiranta H."/>
            <person name="LaButti K.M."/>
            <person name="Lechner B.E."/>
            <person name="Liimatainen K."/>
            <person name="Lipzen A."/>
            <person name="Lukacs Z."/>
            <person name="Mihaltcheva S."/>
            <person name="Morgado L.N."/>
            <person name="Niskanen T."/>
            <person name="Noordeloos M.E."/>
            <person name="Ohm R.A."/>
            <person name="Ortiz-Santana B."/>
            <person name="Ovrebo C."/>
            <person name="Racz N."/>
            <person name="Riley R."/>
            <person name="Savchenko A."/>
            <person name="Shiryaev A."/>
            <person name="Soop K."/>
            <person name="Spirin V."/>
            <person name="Szebenyi C."/>
            <person name="Tomsovsky M."/>
            <person name="Tulloss R.E."/>
            <person name="Uehling J."/>
            <person name="Grigoriev I.V."/>
            <person name="Vagvolgyi C."/>
            <person name="Papp T."/>
            <person name="Martin F.M."/>
            <person name="Miettinen O."/>
            <person name="Hibbett D.S."/>
            <person name="Nagy L.G."/>
        </authorList>
    </citation>
    <scope>NUCLEOTIDE SEQUENCE [LARGE SCALE GENOMIC DNA]</scope>
    <source>
        <strain evidence="1 2">NL-1719</strain>
    </source>
</reference>
<keyword evidence="2" id="KW-1185">Reference proteome</keyword>
<gene>
    <name evidence="1" type="ORF">BDN72DRAFT_773503</name>
</gene>
<proteinExistence type="predicted"/>
<evidence type="ECO:0000313" key="2">
    <source>
        <dbReference type="Proteomes" id="UP000308600"/>
    </source>
</evidence>
<organism evidence="1 2">
    <name type="scientific">Pluteus cervinus</name>
    <dbReference type="NCBI Taxonomy" id="181527"/>
    <lineage>
        <taxon>Eukaryota</taxon>
        <taxon>Fungi</taxon>
        <taxon>Dikarya</taxon>
        <taxon>Basidiomycota</taxon>
        <taxon>Agaricomycotina</taxon>
        <taxon>Agaricomycetes</taxon>
        <taxon>Agaricomycetidae</taxon>
        <taxon>Agaricales</taxon>
        <taxon>Pluteineae</taxon>
        <taxon>Pluteaceae</taxon>
        <taxon>Pluteus</taxon>
    </lineage>
</organism>
<dbReference type="EMBL" id="ML208441">
    <property type="protein sequence ID" value="TFK65315.1"/>
    <property type="molecule type" value="Genomic_DNA"/>
</dbReference>
<protein>
    <submittedName>
        <fullName evidence="1">Uncharacterized protein</fullName>
    </submittedName>
</protein>
<dbReference type="Proteomes" id="UP000308600">
    <property type="component" value="Unassembled WGS sequence"/>
</dbReference>
<sequence length="272" mass="31046">MGLEAFLQGDFNDTDLERFLAVLFPSVYGQYDASSVEEWASVLKVAHEWEFESIRKLALAQIEPIATAVDEVVFGKGYDVPAWTEKGRIRLCRREEPITPEEGVRLGLEEVLKISDIRQRIRPGNLFAVVDSSVIRALFSGDLHDVKNIVHKSEVAIKSRLTQLKEELDRFTRDQENKRILAQKETRRVIAEEEAKRTRVKSETKSLSLNAQVERDGIKAETERIQSAHRIAWVGIQHQQESQTRNGEDRRGGKTETTRCPTRIQTNPPEGK</sequence>